<dbReference type="AlphaFoldDB" id="A0A143BJY8"/>
<keyword evidence="2" id="KW-0732">Signal</keyword>
<dbReference type="OrthoDB" id="9758333at2"/>
<gene>
    <name evidence="3" type="ORF">GEMMAAP_08055</name>
</gene>
<dbReference type="STRING" id="1379270.GEMMAAP_08055"/>
<feature type="region of interest" description="Disordered" evidence="1">
    <location>
        <begin position="24"/>
        <end position="46"/>
    </location>
</feature>
<dbReference type="EMBL" id="CP011454">
    <property type="protein sequence ID" value="AMW04800.1"/>
    <property type="molecule type" value="Genomic_DNA"/>
</dbReference>
<sequence>MKRSWGALGLVLALSVFMPRVAEAQTSQDGKERRNGATLGQNYPNPFNPETRIPFSVGDSPTCSQPGKQYRVSLKIYNVLSDVVATPVLQGGTSGVAGGQPLEKIAVPCGDYVAYWDGKVQATGREAASGVYLYRLEVDGVPLVKKMIVVK</sequence>
<evidence type="ECO:0000256" key="1">
    <source>
        <dbReference type="SAM" id="MobiDB-lite"/>
    </source>
</evidence>
<name>A0A143BJY8_9BACT</name>
<feature type="signal peptide" evidence="2">
    <location>
        <begin position="1"/>
        <end position="24"/>
    </location>
</feature>
<keyword evidence="4" id="KW-1185">Reference proteome</keyword>
<evidence type="ECO:0008006" key="5">
    <source>
        <dbReference type="Google" id="ProtNLM"/>
    </source>
</evidence>
<reference evidence="3 4" key="1">
    <citation type="journal article" date="2014" name="Proc. Natl. Acad. Sci. U.S.A.">
        <title>Functional type 2 photosynthetic reaction centers found in the rare bacterial phylum Gemmatimonadetes.</title>
        <authorList>
            <person name="Zeng Y."/>
            <person name="Feng F."/>
            <person name="Medova H."/>
            <person name="Dean J."/>
            <person name="Koblizek M."/>
        </authorList>
    </citation>
    <scope>NUCLEOTIDE SEQUENCE [LARGE SCALE GENOMIC DNA]</scope>
    <source>
        <strain evidence="3 4">AP64</strain>
    </source>
</reference>
<protein>
    <recommendedName>
        <fullName evidence="5">FlgD Ig-like domain-containing protein</fullName>
    </recommendedName>
</protein>
<dbReference type="Proteomes" id="UP000076404">
    <property type="component" value="Chromosome"/>
</dbReference>
<reference evidence="3 4" key="2">
    <citation type="journal article" date="2016" name="Environ. Microbiol. Rep.">
        <title>Metagenomic evidence for the presence of phototrophic Gemmatimonadetes bacteria in diverse environments.</title>
        <authorList>
            <person name="Zeng Y."/>
            <person name="Baumbach J."/>
            <person name="Barbosa E.G."/>
            <person name="Azevedo V."/>
            <person name="Zhang C."/>
            <person name="Koblizek M."/>
        </authorList>
    </citation>
    <scope>NUCLEOTIDE SEQUENCE [LARGE SCALE GENOMIC DNA]</scope>
    <source>
        <strain evidence="3 4">AP64</strain>
    </source>
</reference>
<dbReference type="KEGG" id="gph:GEMMAAP_08055"/>
<evidence type="ECO:0000256" key="2">
    <source>
        <dbReference type="SAM" id="SignalP"/>
    </source>
</evidence>
<dbReference type="Gene3D" id="2.60.40.4070">
    <property type="match status" value="1"/>
</dbReference>
<proteinExistence type="predicted"/>
<dbReference type="RefSeq" id="WP_026850570.1">
    <property type="nucleotide sequence ID" value="NZ_CP011454.1"/>
</dbReference>
<feature type="chain" id="PRO_5007506935" description="FlgD Ig-like domain-containing protein" evidence="2">
    <location>
        <begin position="25"/>
        <end position="151"/>
    </location>
</feature>
<evidence type="ECO:0000313" key="3">
    <source>
        <dbReference type="EMBL" id="AMW04800.1"/>
    </source>
</evidence>
<accession>A0A143BJY8</accession>
<dbReference type="eggNOG" id="COG2866">
    <property type="taxonomic scope" value="Bacteria"/>
</dbReference>
<evidence type="ECO:0000313" key="4">
    <source>
        <dbReference type="Proteomes" id="UP000076404"/>
    </source>
</evidence>
<organism evidence="3 4">
    <name type="scientific">Gemmatimonas phototrophica</name>
    <dbReference type="NCBI Taxonomy" id="1379270"/>
    <lineage>
        <taxon>Bacteria</taxon>
        <taxon>Pseudomonadati</taxon>
        <taxon>Gemmatimonadota</taxon>
        <taxon>Gemmatimonadia</taxon>
        <taxon>Gemmatimonadales</taxon>
        <taxon>Gemmatimonadaceae</taxon>
        <taxon>Gemmatimonas</taxon>
    </lineage>
</organism>